<dbReference type="AlphaFoldDB" id="A0A392T475"/>
<organism evidence="2 3">
    <name type="scientific">Trifolium medium</name>
    <dbReference type="NCBI Taxonomy" id="97028"/>
    <lineage>
        <taxon>Eukaryota</taxon>
        <taxon>Viridiplantae</taxon>
        <taxon>Streptophyta</taxon>
        <taxon>Embryophyta</taxon>
        <taxon>Tracheophyta</taxon>
        <taxon>Spermatophyta</taxon>
        <taxon>Magnoliopsida</taxon>
        <taxon>eudicotyledons</taxon>
        <taxon>Gunneridae</taxon>
        <taxon>Pentapetalae</taxon>
        <taxon>rosids</taxon>
        <taxon>fabids</taxon>
        <taxon>Fabales</taxon>
        <taxon>Fabaceae</taxon>
        <taxon>Papilionoideae</taxon>
        <taxon>50 kb inversion clade</taxon>
        <taxon>NPAAA clade</taxon>
        <taxon>Hologalegina</taxon>
        <taxon>IRL clade</taxon>
        <taxon>Trifolieae</taxon>
        <taxon>Trifolium</taxon>
    </lineage>
</organism>
<evidence type="ECO:0000256" key="1">
    <source>
        <dbReference type="SAM" id="MobiDB-lite"/>
    </source>
</evidence>
<keyword evidence="3" id="KW-1185">Reference proteome</keyword>
<name>A0A392T475_9FABA</name>
<reference evidence="2 3" key="1">
    <citation type="journal article" date="2018" name="Front. Plant Sci.">
        <title>Red Clover (Trifolium pratense) and Zigzag Clover (T. medium) - A Picture of Genomic Similarities and Differences.</title>
        <authorList>
            <person name="Dluhosova J."/>
            <person name="Istvanek J."/>
            <person name="Nedelnik J."/>
            <person name="Repkova J."/>
        </authorList>
    </citation>
    <scope>NUCLEOTIDE SEQUENCE [LARGE SCALE GENOMIC DNA]</scope>
    <source>
        <strain evidence="3">cv. 10/8</strain>
        <tissue evidence="2">Leaf</tissue>
    </source>
</reference>
<dbReference type="Proteomes" id="UP000265520">
    <property type="component" value="Unassembled WGS sequence"/>
</dbReference>
<evidence type="ECO:0000313" key="3">
    <source>
        <dbReference type="Proteomes" id="UP000265520"/>
    </source>
</evidence>
<proteinExistence type="predicted"/>
<protein>
    <submittedName>
        <fullName evidence="2">Uncharacterized protein</fullName>
    </submittedName>
</protein>
<dbReference type="EMBL" id="LXQA010488305">
    <property type="protein sequence ID" value="MCI54966.1"/>
    <property type="molecule type" value="Genomic_DNA"/>
</dbReference>
<comment type="caution">
    <text evidence="2">The sequence shown here is derived from an EMBL/GenBank/DDBJ whole genome shotgun (WGS) entry which is preliminary data.</text>
</comment>
<accession>A0A392T475</accession>
<sequence>GKGAARLMIRAGLSASCTEQGRLLVIPSRSGFGAARGPVQNKSPPSRCS</sequence>
<evidence type="ECO:0000313" key="2">
    <source>
        <dbReference type="EMBL" id="MCI54966.1"/>
    </source>
</evidence>
<feature type="non-terminal residue" evidence="2">
    <location>
        <position position="1"/>
    </location>
</feature>
<feature type="region of interest" description="Disordered" evidence="1">
    <location>
        <begin position="30"/>
        <end position="49"/>
    </location>
</feature>
<feature type="compositionally biased region" description="Polar residues" evidence="1">
    <location>
        <begin position="40"/>
        <end position="49"/>
    </location>
</feature>